<dbReference type="SMART" id="SM00829">
    <property type="entry name" value="PKS_ER"/>
    <property type="match status" value="1"/>
</dbReference>
<dbReference type="SUPFAM" id="SSF50129">
    <property type="entry name" value="GroES-like"/>
    <property type="match status" value="2"/>
</dbReference>
<accession>A0A944DP72</accession>
<dbReference type="FunFam" id="3.40.50.720:FF:000121">
    <property type="entry name" value="Prostaglandin reductase 2"/>
    <property type="match status" value="1"/>
</dbReference>
<evidence type="ECO:0000259" key="3">
    <source>
        <dbReference type="SMART" id="SM00829"/>
    </source>
</evidence>
<dbReference type="SUPFAM" id="SSF51735">
    <property type="entry name" value="NAD(P)-binding Rossmann-fold domains"/>
    <property type="match status" value="1"/>
</dbReference>
<dbReference type="AlphaFoldDB" id="A0A944DP72"/>
<dbReference type="PANTHER" id="PTHR43205:SF7">
    <property type="entry name" value="PROSTAGLANDIN REDUCTASE 1"/>
    <property type="match status" value="1"/>
</dbReference>
<proteinExistence type="predicted"/>
<dbReference type="Pfam" id="PF16884">
    <property type="entry name" value="ADH_N_2"/>
    <property type="match status" value="1"/>
</dbReference>
<feature type="domain" description="Enoyl reductase (ER)" evidence="3">
    <location>
        <begin position="21"/>
        <end position="339"/>
    </location>
</feature>
<dbReference type="InterPro" id="IPR045010">
    <property type="entry name" value="MDR_fam"/>
</dbReference>
<dbReference type="CDD" id="cd05288">
    <property type="entry name" value="PGDH"/>
    <property type="match status" value="1"/>
</dbReference>
<dbReference type="InterPro" id="IPR020843">
    <property type="entry name" value="ER"/>
</dbReference>
<dbReference type="EMBL" id="JAGGOB010000058">
    <property type="protein sequence ID" value="MBT2331688.1"/>
    <property type="molecule type" value="Genomic_DNA"/>
</dbReference>
<dbReference type="InterPro" id="IPR013149">
    <property type="entry name" value="ADH-like_C"/>
</dbReference>
<evidence type="ECO:0000313" key="5">
    <source>
        <dbReference type="Proteomes" id="UP000692896"/>
    </source>
</evidence>
<keyword evidence="1" id="KW-0560">Oxidoreductase</keyword>
<feature type="region of interest" description="Disordered" evidence="2">
    <location>
        <begin position="1"/>
        <end position="24"/>
    </location>
</feature>
<comment type="caution">
    <text evidence="4">The sequence shown here is derived from an EMBL/GenBank/DDBJ whole genome shotgun (WGS) entry which is preliminary data.</text>
</comment>
<dbReference type="RefSeq" id="WP_214912945.1">
    <property type="nucleotide sequence ID" value="NZ_JAGGNX010000004.1"/>
</dbReference>
<dbReference type="PANTHER" id="PTHR43205">
    <property type="entry name" value="PROSTAGLANDIN REDUCTASE"/>
    <property type="match status" value="1"/>
</dbReference>
<sequence>MSQASTTHQRIVLASRPTGAPTPDNFRLEQVTLPELEEGQILLKTLFLSLDPYMRGRMSDAPSYAAPVEIDEVMTGGAVSRVERSMHPKFQEGDLVVGATGWQSHTVSDGRNVIPIPSGLPSPSMALGVLGMPGMTAYMGLMEIGQPKAGETLVVAAASGAVGSVVGQVAKIKGLRVVGVAGGPEKCKYVVEELGFDACVDHKRDDFAQELARACDKGIDIYYENVGGKVFDAVVPLLNAKARIPLCGLIASYNEHEAPSGPDRLPQLQRTLLTKRVRIQGFIVFDDFSGRQPEFISAMAPWVRDGKVKFREDVVDGLENAPQAFIGLLEGRNFGKLVVRVAQD</sequence>
<dbReference type="InterPro" id="IPR011032">
    <property type="entry name" value="GroES-like_sf"/>
</dbReference>
<dbReference type="InterPro" id="IPR036291">
    <property type="entry name" value="NAD(P)-bd_dom_sf"/>
</dbReference>
<evidence type="ECO:0000313" key="4">
    <source>
        <dbReference type="EMBL" id="MBT2331688.1"/>
    </source>
</evidence>
<protein>
    <submittedName>
        <fullName evidence="4">NADP-dependent oxidoreductase</fullName>
    </submittedName>
</protein>
<dbReference type="GO" id="GO:0016628">
    <property type="term" value="F:oxidoreductase activity, acting on the CH-CH group of donors, NAD or NADP as acceptor"/>
    <property type="evidence" value="ECO:0007669"/>
    <property type="project" value="InterPro"/>
</dbReference>
<gene>
    <name evidence="4" type="ORF">J7E47_23515</name>
</gene>
<name>A0A944DP72_PSEFL</name>
<dbReference type="Gene3D" id="3.40.50.720">
    <property type="entry name" value="NAD(P)-binding Rossmann-like Domain"/>
    <property type="match status" value="1"/>
</dbReference>
<evidence type="ECO:0000256" key="1">
    <source>
        <dbReference type="ARBA" id="ARBA00023002"/>
    </source>
</evidence>
<reference evidence="4" key="1">
    <citation type="submission" date="2021-03" db="EMBL/GenBank/DDBJ databases">
        <title>Genomic analysis provides insights into the functional capacity of soil bacteria communities inhabiting an altitudinal gradient in the Atacama Desert.</title>
        <authorList>
            <person name="Gonzalez M."/>
            <person name="Maldonado J."/>
            <person name="Maza F."/>
            <person name="Hodar C."/>
            <person name="Cortes M."/>
            <person name="Palma R."/>
            <person name="Andreani C."/>
            <person name="Gaete A."/>
            <person name="Vasquez-Dean J."/>
            <person name="Acuna V."/>
            <person name="Aguado M."/>
            <person name="Mandakovic D."/>
            <person name="Latorre M."/>
            <person name="Orellana A."/>
            <person name="Gutierrez R."/>
            <person name="Montecino M."/>
            <person name="Allende M."/>
            <person name="Maass A."/>
            <person name="Cambiazo V."/>
        </authorList>
    </citation>
    <scope>NUCLEOTIDE SEQUENCE</scope>
    <source>
        <strain evidence="4">ISL-25</strain>
    </source>
</reference>
<evidence type="ECO:0000256" key="2">
    <source>
        <dbReference type="SAM" id="MobiDB-lite"/>
    </source>
</evidence>
<dbReference type="Pfam" id="PF00107">
    <property type="entry name" value="ADH_zinc_N"/>
    <property type="match status" value="1"/>
</dbReference>
<organism evidence="4 5">
    <name type="scientific">Pseudomonas fluorescens</name>
    <dbReference type="NCBI Taxonomy" id="294"/>
    <lineage>
        <taxon>Bacteria</taxon>
        <taxon>Pseudomonadati</taxon>
        <taxon>Pseudomonadota</taxon>
        <taxon>Gammaproteobacteria</taxon>
        <taxon>Pseudomonadales</taxon>
        <taxon>Pseudomonadaceae</taxon>
        <taxon>Pseudomonas</taxon>
    </lineage>
</organism>
<dbReference type="Gene3D" id="3.90.180.10">
    <property type="entry name" value="Medium-chain alcohol dehydrogenases, catalytic domain"/>
    <property type="match status" value="1"/>
</dbReference>
<dbReference type="Proteomes" id="UP000692896">
    <property type="component" value="Unassembled WGS sequence"/>
</dbReference>
<dbReference type="InterPro" id="IPR041694">
    <property type="entry name" value="ADH_N_2"/>
</dbReference>